<protein>
    <submittedName>
        <fullName evidence="1">Uncharacterized protein</fullName>
    </submittedName>
</protein>
<dbReference type="Proteomes" id="UP000604046">
    <property type="component" value="Unassembled WGS sequence"/>
</dbReference>
<proteinExistence type="predicted"/>
<evidence type="ECO:0000313" key="1">
    <source>
        <dbReference type="EMBL" id="CAE7559101.1"/>
    </source>
</evidence>
<reference evidence="1" key="1">
    <citation type="submission" date="2021-02" db="EMBL/GenBank/DDBJ databases">
        <authorList>
            <person name="Dougan E. K."/>
            <person name="Rhodes N."/>
            <person name="Thang M."/>
            <person name="Chan C."/>
        </authorList>
    </citation>
    <scope>NUCLEOTIDE SEQUENCE</scope>
</reference>
<name>A0A812U8E3_9DINO</name>
<dbReference type="EMBL" id="CAJNDS010002661">
    <property type="protein sequence ID" value="CAE7559101.1"/>
    <property type="molecule type" value="Genomic_DNA"/>
</dbReference>
<dbReference type="AlphaFoldDB" id="A0A812U8E3"/>
<keyword evidence="2" id="KW-1185">Reference proteome</keyword>
<comment type="caution">
    <text evidence="1">The sequence shown here is derived from an EMBL/GenBank/DDBJ whole genome shotgun (WGS) entry which is preliminary data.</text>
</comment>
<sequence length="182" mass="19680">MKRPQWRTPLSSAKFGGGLEGSARQSGDFKSLRGRFWDLFGLRGLEAFCVLSRSLGFRVDLGTLFCGGPHWVKGLGLTLLVNKPNKMRHGHLGMSSVILSRAGKETGLQASRNESTSLRVEAAEACCKLGTVARKTTQEQRDWLGSKTTCWPTLLAGPSDEVSAVGAQLEPYAKNLTPSASQ</sequence>
<gene>
    <name evidence="1" type="ORF">SNAT2548_LOCUS31491</name>
</gene>
<organism evidence="1 2">
    <name type="scientific">Symbiodinium natans</name>
    <dbReference type="NCBI Taxonomy" id="878477"/>
    <lineage>
        <taxon>Eukaryota</taxon>
        <taxon>Sar</taxon>
        <taxon>Alveolata</taxon>
        <taxon>Dinophyceae</taxon>
        <taxon>Suessiales</taxon>
        <taxon>Symbiodiniaceae</taxon>
        <taxon>Symbiodinium</taxon>
    </lineage>
</organism>
<accession>A0A812U8E3</accession>
<evidence type="ECO:0000313" key="2">
    <source>
        <dbReference type="Proteomes" id="UP000604046"/>
    </source>
</evidence>